<evidence type="ECO:0000313" key="2">
    <source>
        <dbReference type="Proteomes" id="UP000838763"/>
    </source>
</evidence>
<keyword evidence="2" id="KW-1185">Reference proteome</keyword>
<organism evidence="1 2">
    <name type="scientific">Parascedosporium putredinis</name>
    <dbReference type="NCBI Taxonomy" id="1442378"/>
    <lineage>
        <taxon>Eukaryota</taxon>
        <taxon>Fungi</taxon>
        <taxon>Dikarya</taxon>
        <taxon>Ascomycota</taxon>
        <taxon>Pezizomycotina</taxon>
        <taxon>Sordariomycetes</taxon>
        <taxon>Hypocreomycetidae</taxon>
        <taxon>Microascales</taxon>
        <taxon>Microascaceae</taxon>
        <taxon>Parascedosporium</taxon>
    </lineage>
</organism>
<proteinExistence type="predicted"/>
<accession>A0A9P1MD38</accession>
<evidence type="ECO:0000313" key="1">
    <source>
        <dbReference type="EMBL" id="CAI4219024.1"/>
    </source>
</evidence>
<dbReference type="Proteomes" id="UP000838763">
    <property type="component" value="Unassembled WGS sequence"/>
</dbReference>
<comment type="caution">
    <text evidence="1">The sequence shown here is derived from an EMBL/GenBank/DDBJ whole genome shotgun (WGS) entry which is preliminary data.</text>
</comment>
<name>A0A9P1MD38_9PEZI</name>
<dbReference type="AlphaFoldDB" id="A0A9P1MD38"/>
<dbReference type="EMBL" id="CALLCH030000019">
    <property type="protein sequence ID" value="CAI4219024.1"/>
    <property type="molecule type" value="Genomic_DNA"/>
</dbReference>
<reference evidence="1" key="1">
    <citation type="submission" date="2022-11" db="EMBL/GenBank/DDBJ databases">
        <authorList>
            <person name="Scott C."/>
            <person name="Bruce N."/>
        </authorList>
    </citation>
    <scope>NUCLEOTIDE SEQUENCE</scope>
</reference>
<gene>
    <name evidence="1" type="ORF">PPNO1_LOCUS8595</name>
</gene>
<protein>
    <submittedName>
        <fullName evidence="1">Uncharacterized protein</fullName>
    </submittedName>
</protein>
<sequence length="110" mass="11516">MNSSTFQARGTLVGVYVNRHRHETGGSGGAAAALGLGAAVAVVFMAAEGTPQVLGEEVGENDEVSMCGWGARGMFRTCEEGTQEPSDRRTAPSPEWGMVYGRQLSEPGIL</sequence>